<evidence type="ECO:0000313" key="1">
    <source>
        <dbReference type="EMBL" id="PIA14581.1"/>
    </source>
</evidence>
<dbReference type="OrthoDB" id="5561957at2759"/>
<organism evidence="1 2">
    <name type="scientific">Coemansia reversa (strain ATCC 12441 / NRRL 1564)</name>
    <dbReference type="NCBI Taxonomy" id="763665"/>
    <lineage>
        <taxon>Eukaryota</taxon>
        <taxon>Fungi</taxon>
        <taxon>Fungi incertae sedis</taxon>
        <taxon>Zoopagomycota</taxon>
        <taxon>Kickxellomycotina</taxon>
        <taxon>Kickxellomycetes</taxon>
        <taxon>Kickxellales</taxon>
        <taxon>Kickxellaceae</taxon>
        <taxon>Coemansia</taxon>
    </lineage>
</organism>
<protein>
    <submittedName>
        <fullName evidence="1">Uncharacterized protein</fullName>
    </submittedName>
</protein>
<dbReference type="AlphaFoldDB" id="A0A2G5B6F3"/>
<dbReference type="Proteomes" id="UP000242474">
    <property type="component" value="Unassembled WGS sequence"/>
</dbReference>
<evidence type="ECO:0000313" key="2">
    <source>
        <dbReference type="Proteomes" id="UP000242474"/>
    </source>
</evidence>
<name>A0A2G5B6F3_COERN</name>
<sequence>MIVAFLQFIALQSEAQSELKTLTDLTENDNGILHRRLGIDIGIVVPAFLIQIPLSISNEFGYVSGTINVYYQATRNIKVVGGPGQRYRASISVTTFMFFMEYTSNIYGALVHQSQDTIYLSRVEAEIWSLDVSGVIAIA</sequence>
<reference evidence="1 2" key="1">
    <citation type="journal article" date="2015" name="Genome Biol. Evol.">
        <title>Phylogenomic analyses indicate that early fungi evolved digesting cell walls of algal ancestors of land plants.</title>
        <authorList>
            <person name="Chang Y."/>
            <person name="Wang S."/>
            <person name="Sekimoto S."/>
            <person name="Aerts A.L."/>
            <person name="Choi C."/>
            <person name="Clum A."/>
            <person name="LaButti K.M."/>
            <person name="Lindquist E.A."/>
            <person name="Yee Ngan C."/>
            <person name="Ohm R.A."/>
            <person name="Salamov A.A."/>
            <person name="Grigoriev I.V."/>
            <person name="Spatafora J.W."/>
            <person name="Berbee M.L."/>
        </authorList>
    </citation>
    <scope>NUCLEOTIDE SEQUENCE [LARGE SCALE GENOMIC DNA]</scope>
    <source>
        <strain evidence="1 2">NRRL 1564</strain>
    </source>
</reference>
<gene>
    <name evidence="1" type="ORF">COEREDRAFT_10186</name>
</gene>
<keyword evidence="2" id="KW-1185">Reference proteome</keyword>
<proteinExistence type="predicted"/>
<accession>A0A2G5B6F3</accession>
<dbReference type="EMBL" id="KZ303515">
    <property type="protein sequence ID" value="PIA14581.1"/>
    <property type="molecule type" value="Genomic_DNA"/>
</dbReference>